<name>A0A7W5ZTW4_9SPHN</name>
<dbReference type="PROSITE" id="PS51257">
    <property type="entry name" value="PROKAR_LIPOPROTEIN"/>
    <property type="match status" value="1"/>
</dbReference>
<sequence>MFQSLVRTLAGVAVLGLATALGGCDASNISFNGKKGVPLSELDLGGPAPTTITLLGPDNVRVTRGDKLAITVEGEGTDKLRFALSEGQLGIAREDWKLGSSNQTATVNVTVPMLSEVVLAGSGNLVTDQLGGANAKITVAGSGTIEARAIDTPKLDVDVVGSGRLRAAGKATEMKLTVAGSGDAEMDGLTVDEVKVDVAGSGNARFASNGSVNANIMGSGEVRVFGRATCKVSSMGSGKLVCEAGVTPDSSDAANEDK</sequence>
<keyword evidence="3" id="KW-1185">Reference proteome</keyword>
<evidence type="ECO:0000313" key="3">
    <source>
        <dbReference type="Proteomes" id="UP000562395"/>
    </source>
</evidence>
<proteinExistence type="predicted"/>
<dbReference type="Proteomes" id="UP000562395">
    <property type="component" value="Unassembled WGS sequence"/>
</dbReference>
<protein>
    <recommendedName>
        <fullName evidence="1">Putative auto-transporter adhesin head GIN domain-containing protein</fullName>
    </recommendedName>
</protein>
<dbReference type="EMBL" id="JACICY010000002">
    <property type="protein sequence ID" value="MBB3859868.1"/>
    <property type="molecule type" value="Genomic_DNA"/>
</dbReference>
<dbReference type="AlphaFoldDB" id="A0A7W5ZTW4"/>
<accession>A0A7W5ZTW4</accession>
<reference evidence="2 3" key="1">
    <citation type="submission" date="2020-08" db="EMBL/GenBank/DDBJ databases">
        <title>Genomic Encyclopedia of Type Strains, Phase IV (KMG-IV): sequencing the most valuable type-strain genomes for metagenomic binning, comparative biology and taxonomic classification.</title>
        <authorList>
            <person name="Goeker M."/>
        </authorList>
    </citation>
    <scope>NUCLEOTIDE SEQUENCE [LARGE SCALE GENOMIC DNA]</scope>
    <source>
        <strain evidence="2 3">DSM 14552</strain>
    </source>
</reference>
<dbReference type="Gene3D" id="2.160.20.120">
    <property type="match status" value="1"/>
</dbReference>
<evidence type="ECO:0000313" key="2">
    <source>
        <dbReference type="EMBL" id="MBB3859868.1"/>
    </source>
</evidence>
<evidence type="ECO:0000259" key="1">
    <source>
        <dbReference type="Pfam" id="PF10988"/>
    </source>
</evidence>
<feature type="domain" description="Putative auto-transporter adhesin head GIN" evidence="1">
    <location>
        <begin position="49"/>
        <end position="228"/>
    </location>
</feature>
<comment type="caution">
    <text evidence="2">The sequence shown here is derived from an EMBL/GenBank/DDBJ whole genome shotgun (WGS) entry which is preliminary data.</text>
</comment>
<dbReference type="InterPro" id="IPR021255">
    <property type="entry name" value="DUF2807"/>
</dbReference>
<dbReference type="Pfam" id="PF10988">
    <property type="entry name" value="DUF2807"/>
    <property type="match status" value="1"/>
</dbReference>
<gene>
    <name evidence="2" type="ORF">GGQ88_001129</name>
</gene>
<dbReference type="RefSeq" id="WP_183612144.1">
    <property type="nucleotide sequence ID" value="NZ_JACICY010000002.1"/>
</dbReference>
<organism evidence="2 3">
    <name type="scientific">Novosphingobium hassiacum</name>
    <dbReference type="NCBI Taxonomy" id="173676"/>
    <lineage>
        <taxon>Bacteria</taxon>
        <taxon>Pseudomonadati</taxon>
        <taxon>Pseudomonadota</taxon>
        <taxon>Alphaproteobacteria</taxon>
        <taxon>Sphingomonadales</taxon>
        <taxon>Sphingomonadaceae</taxon>
        <taxon>Novosphingobium</taxon>
    </lineage>
</organism>